<feature type="region of interest" description="Disordered" evidence="1">
    <location>
        <begin position="1"/>
        <end position="54"/>
    </location>
</feature>
<feature type="compositionally biased region" description="Basic residues" evidence="1">
    <location>
        <begin position="13"/>
        <end position="22"/>
    </location>
</feature>
<organism evidence="2 3">
    <name type="scientific">Cuscuta europaea</name>
    <name type="common">European dodder</name>
    <dbReference type="NCBI Taxonomy" id="41803"/>
    <lineage>
        <taxon>Eukaryota</taxon>
        <taxon>Viridiplantae</taxon>
        <taxon>Streptophyta</taxon>
        <taxon>Embryophyta</taxon>
        <taxon>Tracheophyta</taxon>
        <taxon>Spermatophyta</taxon>
        <taxon>Magnoliopsida</taxon>
        <taxon>eudicotyledons</taxon>
        <taxon>Gunneridae</taxon>
        <taxon>Pentapetalae</taxon>
        <taxon>asterids</taxon>
        <taxon>lamiids</taxon>
        <taxon>Solanales</taxon>
        <taxon>Convolvulaceae</taxon>
        <taxon>Cuscuteae</taxon>
        <taxon>Cuscuta</taxon>
        <taxon>Cuscuta subgen. Cuscuta</taxon>
    </lineage>
</organism>
<protein>
    <submittedName>
        <fullName evidence="2">Uncharacterized protein</fullName>
    </submittedName>
</protein>
<name>A0A9P1E647_CUSEU</name>
<reference evidence="2" key="1">
    <citation type="submission" date="2022-07" db="EMBL/GenBank/DDBJ databases">
        <authorList>
            <person name="Macas J."/>
            <person name="Novak P."/>
            <person name="Neumann P."/>
        </authorList>
    </citation>
    <scope>NUCLEOTIDE SEQUENCE</scope>
</reference>
<feature type="compositionally biased region" description="Polar residues" evidence="1">
    <location>
        <begin position="28"/>
        <end position="40"/>
    </location>
</feature>
<evidence type="ECO:0000313" key="3">
    <source>
        <dbReference type="Proteomes" id="UP001152484"/>
    </source>
</evidence>
<evidence type="ECO:0000313" key="2">
    <source>
        <dbReference type="EMBL" id="CAH9082000.1"/>
    </source>
</evidence>
<gene>
    <name evidence="2" type="ORF">CEURO_LOCUS8084</name>
</gene>
<evidence type="ECO:0000256" key="1">
    <source>
        <dbReference type="SAM" id="MobiDB-lite"/>
    </source>
</evidence>
<proteinExistence type="predicted"/>
<comment type="caution">
    <text evidence="2">The sequence shown here is derived from an EMBL/GenBank/DDBJ whole genome shotgun (WGS) entry which is preliminary data.</text>
</comment>
<dbReference type="Proteomes" id="UP001152484">
    <property type="component" value="Unassembled WGS sequence"/>
</dbReference>
<keyword evidence="3" id="KW-1185">Reference proteome</keyword>
<dbReference type="EMBL" id="CAMAPE010000015">
    <property type="protein sequence ID" value="CAH9082000.1"/>
    <property type="molecule type" value="Genomic_DNA"/>
</dbReference>
<accession>A0A9P1E647</accession>
<dbReference type="AlphaFoldDB" id="A0A9P1E647"/>
<sequence>MDNSRMLAAGGVGKRKKSKKNPKANPSTATDQDVGSSQPVQEPKPIQQVPHQDQLEDMLIDDRFGSNGSLWQIPFMKFWRKLTLLRAKSSPPPLSSITLPSLNCRSIRQRSVWS</sequence>